<reference evidence="2 3" key="1">
    <citation type="submission" date="2024-08" db="EMBL/GenBank/DDBJ databases">
        <authorList>
            <person name="Paterson S."/>
        </authorList>
    </citation>
    <scope>NUCLEOTIDE SEQUENCE [LARGE SCALE GENOMIC DNA]</scope>
</reference>
<feature type="region of interest" description="Disordered" evidence="1">
    <location>
        <begin position="1"/>
        <end position="21"/>
    </location>
</feature>
<evidence type="ECO:0000313" key="3">
    <source>
        <dbReference type="Proteomes" id="UP001189180"/>
    </source>
</evidence>
<dbReference type="PANTHER" id="PTHR33327">
    <property type="entry name" value="ENDONUCLEASE"/>
    <property type="match status" value="1"/>
</dbReference>
<evidence type="ECO:0000256" key="1">
    <source>
        <dbReference type="SAM" id="MobiDB-lite"/>
    </source>
</evidence>
<name>A0ABC9HHL4_FASHE</name>
<dbReference type="AlphaFoldDB" id="A0ABC9HHL4"/>
<keyword evidence="3" id="KW-1185">Reference proteome</keyword>
<feature type="compositionally biased region" description="Basic and acidic residues" evidence="1">
    <location>
        <begin position="1"/>
        <end position="11"/>
    </location>
</feature>
<protein>
    <submittedName>
        <fullName evidence="2">Uncharacterized protein</fullName>
    </submittedName>
</protein>
<proteinExistence type="predicted"/>
<evidence type="ECO:0000313" key="2">
    <source>
        <dbReference type="EMBL" id="CAM0512081.1"/>
    </source>
</evidence>
<gene>
    <name evidence="2" type="ORF">FHB240107_LOCUS4481</name>
</gene>
<comment type="caution">
    <text evidence="2">The sequence shown here is derived from an EMBL/GenBank/DDBJ whole genome shotgun (WGS) entry which is preliminary data.</text>
</comment>
<organism evidence="2 3">
    <name type="scientific">Fasciola hepatica</name>
    <name type="common">Liver fluke</name>
    <dbReference type="NCBI Taxonomy" id="6192"/>
    <lineage>
        <taxon>Eukaryota</taxon>
        <taxon>Metazoa</taxon>
        <taxon>Spiralia</taxon>
        <taxon>Lophotrochozoa</taxon>
        <taxon>Platyhelminthes</taxon>
        <taxon>Trematoda</taxon>
        <taxon>Digenea</taxon>
        <taxon>Plagiorchiida</taxon>
        <taxon>Echinostomata</taxon>
        <taxon>Echinostomatoidea</taxon>
        <taxon>Fasciolidae</taxon>
        <taxon>Fasciola</taxon>
    </lineage>
</organism>
<dbReference type="Proteomes" id="UP001189180">
    <property type="component" value="Unassembled WGS sequence"/>
</dbReference>
<dbReference type="PANTHER" id="PTHR33327:SF3">
    <property type="entry name" value="RNA-DIRECTED DNA POLYMERASE"/>
    <property type="match status" value="1"/>
</dbReference>
<sequence length="147" mass="16559">MPADSPYDKPKAAVLKRTSSSDEAGLQQLLAGAELGNRTPSQLVRYMPWLDAQHRVSEASLRQLWTNRLPANTRAILAVEAAEASLEKLAETVSKIHTYHVRSARRSYLEVAWDKTSDRRSQPPENVPPITILVHFQLQAHSQPNRR</sequence>
<dbReference type="EMBL" id="CANUEZ050000193">
    <property type="protein sequence ID" value="CAM0512081.1"/>
    <property type="molecule type" value="Genomic_DNA"/>
</dbReference>
<accession>A0ABC9HHL4</accession>